<dbReference type="GO" id="GO:0005524">
    <property type="term" value="F:ATP binding"/>
    <property type="evidence" value="ECO:0007669"/>
    <property type="project" value="UniProtKB-KW"/>
</dbReference>
<evidence type="ECO:0000259" key="8">
    <source>
        <dbReference type="PROSITE" id="PS50011"/>
    </source>
</evidence>
<proteinExistence type="predicted"/>
<evidence type="ECO:0000313" key="9">
    <source>
        <dbReference type="EMBL" id="ATB27739.1"/>
    </source>
</evidence>
<dbReference type="PROSITE" id="PS50011">
    <property type="entry name" value="PROTEIN_KINASE_DOM"/>
    <property type="match status" value="1"/>
</dbReference>
<dbReference type="Proteomes" id="UP000217289">
    <property type="component" value="Chromosome"/>
</dbReference>
<keyword evidence="3" id="KW-0547">Nucleotide-binding</keyword>
<feature type="domain" description="Protein kinase" evidence="8">
    <location>
        <begin position="6"/>
        <end position="279"/>
    </location>
</feature>
<gene>
    <name evidence="9" type="ORF">MEBOL_001184</name>
</gene>
<dbReference type="Gene3D" id="3.30.200.20">
    <property type="entry name" value="Phosphorylase Kinase, domain 1"/>
    <property type="match status" value="1"/>
</dbReference>
<evidence type="ECO:0000256" key="7">
    <source>
        <dbReference type="SAM" id="Phobius"/>
    </source>
</evidence>
<evidence type="ECO:0000256" key="2">
    <source>
        <dbReference type="ARBA" id="ARBA00022679"/>
    </source>
</evidence>
<organism evidence="9 10">
    <name type="scientific">Melittangium boletus DSM 14713</name>
    <dbReference type="NCBI Taxonomy" id="1294270"/>
    <lineage>
        <taxon>Bacteria</taxon>
        <taxon>Pseudomonadati</taxon>
        <taxon>Myxococcota</taxon>
        <taxon>Myxococcia</taxon>
        <taxon>Myxococcales</taxon>
        <taxon>Cystobacterineae</taxon>
        <taxon>Archangiaceae</taxon>
        <taxon>Melittangium</taxon>
    </lineage>
</organism>
<protein>
    <recommendedName>
        <fullName evidence="1">non-specific serine/threonine protein kinase</fullName>
        <ecNumber evidence="1">2.7.11.1</ecNumber>
    </recommendedName>
</protein>
<evidence type="ECO:0000256" key="3">
    <source>
        <dbReference type="ARBA" id="ARBA00022741"/>
    </source>
</evidence>
<evidence type="ECO:0000256" key="1">
    <source>
        <dbReference type="ARBA" id="ARBA00012513"/>
    </source>
</evidence>
<keyword evidence="7" id="KW-0812">Transmembrane</keyword>
<feature type="transmembrane region" description="Helical" evidence="7">
    <location>
        <begin position="415"/>
        <end position="436"/>
    </location>
</feature>
<name>A0A250I786_9BACT</name>
<dbReference type="AlphaFoldDB" id="A0A250I786"/>
<accession>A0A250I786</accession>
<evidence type="ECO:0000256" key="6">
    <source>
        <dbReference type="SAM" id="MobiDB-lite"/>
    </source>
</evidence>
<dbReference type="KEGG" id="mbd:MEBOL_001184"/>
<dbReference type="Pfam" id="PF00069">
    <property type="entry name" value="Pkinase"/>
    <property type="match status" value="1"/>
</dbReference>
<keyword evidence="4" id="KW-0418">Kinase</keyword>
<evidence type="ECO:0000256" key="5">
    <source>
        <dbReference type="ARBA" id="ARBA00022840"/>
    </source>
</evidence>
<feature type="region of interest" description="Disordered" evidence="6">
    <location>
        <begin position="302"/>
        <end position="334"/>
    </location>
</feature>
<keyword evidence="7" id="KW-1133">Transmembrane helix</keyword>
<dbReference type="SUPFAM" id="SSF56112">
    <property type="entry name" value="Protein kinase-like (PK-like)"/>
    <property type="match status" value="1"/>
</dbReference>
<sequence length="524" mass="56942">MNESRYRLVRPLAMGGMAELFLGIARGAEGFEKPVAIKRLLPHLAREPSVAKMFLNEARLSTHLQHQNIASVYDVGTSAEGLYLVMELVNGWDLGVLMRHARQRGARFPPPLVAFIGTQVLAGLVHAYRRQHEGRPVLTAHRDLSPSNVLISREGEVKVADFGIARVEGVSNGTEPGTFKGKMPYSSPETLQGEPATALSDQFSLGIVLYELLAGRHPFARDSMEPLALAFAISQQAPAPLPDDVPAPLRAAVMRALAHADHDRFSRPEEMAEALARYIAQSGEPTHSQALAAFISRLAPPPTLLDQDTPTVQHDERTRTSDRPSLSVPSVEPSFELRPAEEWLEVSPTAVRTAIPPPPTPSAFKGEYETTFDWSTQPDGSAFPPQPELELQQRSSPSQDDSHSTRETSALRGRLGLALGAGLLLLLGSGAVWLAVPGVRPLLSRMNRTVDPGPQQVFTLSISSEPSGATVFVDGTEVGTTPLFVDNLYPAQDIPVRLTLKGYKPWKGSFKGGETATLQVRLKR</sequence>
<dbReference type="CDD" id="cd14014">
    <property type="entry name" value="STKc_PknB_like"/>
    <property type="match status" value="1"/>
</dbReference>
<keyword evidence="2" id="KW-0808">Transferase</keyword>
<dbReference type="RefSeq" id="WP_179956388.1">
    <property type="nucleotide sequence ID" value="NZ_CP022163.1"/>
</dbReference>
<dbReference type="Pfam" id="PF08308">
    <property type="entry name" value="PEGA"/>
    <property type="match status" value="1"/>
</dbReference>
<reference evidence="9 10" key="1">
    <citation type="submission" date="2017-06" db="EMBL/GenBank/DDBJ databases">
        <authorList>
            <person name="Kim H.J."/>
            <person name="Triplett B.A."/>
        </authorList>
    </citation>
    <scope>NUCLEOTIDE SEQUENCE [LARGE SCALE GENOMIC DNA]</scope>
    <source>
        <strain evidence="9 10">DSM 14713</strain>
    </source>
</reference>
<dbReference type="EMBL" id="CP022163">
    <property type="protein sequence ID" value="ATB27739.1"/>
    <property type="molecule type" value="Genomic_DNA"/>
</dbReference>
<keyword evidence="5" id="KW-0067">ATP-binding</keyword>
<evidence type="ECO:0000313" key="10">
    <source>
        <dbReference type="Proteomes" id="UP000217289"/>
    </source>
</evidence>
<dbReference type="GO" id="GO:0004674">
    <property type="term" value="F:protein serine/threonine kinase activity"/>
    <property type="evidence" value="ECO:0007669"/>
    <property type="project" value="UniProtKB-EC"/>
</dbReference>
<keyword evidence="7" id="KW-0472">Membrane</keyword>
<dbReference type="PANTHER" id="PTHR43671:SF13">
    <property type="entry name" value="SERINE_THREONINE-PROTEIN KINASE NEK2"/>
    <property type="match status" value="1"/>
</dbReference>
<dbReference type="PANTHER" id="PTHR43671">
    <property type="entry name" value="SERINE/THREONINE-PROTEIN KINASE NEK"/>
    <property type="match status" value="1"/>
</dbReference>
<dbReference type="InterPro" id="IPR011009">
    <property type="entry name" value="Kinase-like_dom_sf"/>
</dbReference>
<dbReference type="Gene3D" id="1.10.510.10">
    <property type="entry name" value="Transferase(Phosphotransferase) domain 1"/>
    <property type="match status" value="1"/>
</dbReference>
<evidence type="ECO:0000256" key="4">
    <source>
        <dbReference type="ARBA" id="ARBA00022777"/>
    </source>
</evidence>
<feature type="region of interest" description="Disordered" evidence="6">
    <location>
        <begin position="373"/>
        <end position="409"/>
    </location>
</feature>
<dbReference type="EC" id="2.7.11.1" evidence="1"/>
<dbReference type="InterPro" id="IPR000719">
    <property type="entry name" value="Prot_kinase_dom"/>
</dbReference>
<keyword evidence="10" id="KW-1185">Reference proteome</keyword>
<dbReference type="InterPro" id="IPR013229">
    <property type="entry name" value="PEGA"/>
</dbReference>
<dbReference type="InterPro" id="IPR050660">
    <property type="entry name" value="NEK_Ser/Thr_kinase"/>
</dbReference>
<feature type="compositionally biased region" description="Basic and acidic residues" evidence="6">
    <location>
        <begin position="313"/>
        <end position="322"/>
    </location>
</feature>